<reference evidence="2" key="1">
    <citation type="submission" date="2022-01" db="EMBL/GenBank/DDBJ databases">
        <authorList>
            <person name="Jo J.-H."/>
            <person name="Im W.-T."/>
        </authorList>
    </citation>
    <scope>NUCLEOTIDE SEQUENCE</scope>
    <source>
        <strain evidence="2">I2-34</strain>
    </source>
</reference>
<name>A0ABS9LAS0_9MICC</name>
<evidence type="ECO:0000313" key="3">
    <source>
        <dbReference type="Proteomes" id="UP001165368"/>
    </source>
</evidence>
<feature type="transmembrane region" description="Helical" evidence="1">
    <location>
        <begin position="91"/>
        <end position="110"/>
    </location>
</feature>
<comment type="caution">
    <text evidence="2">The sequence shown here is derived from an EMBL/GenBank/DDBJ whole genome shotgun (WGS) entry which is preliminary data.</text>
</comment>
<organism evidence="2 3">
    <name type="scientific">Arthrobacter hankyongi</name>
    <dbReference type="NCBI Taxonomy" id="2904801"/>
    <lineage>
        <taxon>Bacteria</taxon>
        <taxon>Bacillati</taxon>
        <taxon>Actinomycetota</taxon>
        <taxon>Actinomycetes</taxon>
        <taxon>Micrococcales</taxon>
        <taxon>Micrococcaceae</taxon>
        <taxon>Arthrobacter</taxon>
    </lineage>
</organism>
<evidence type="ECO:0000256" key="1">
    <source>
        <dbReference type="SAM" id="Phobius"/>
    </source>
</evidence>
<keyword evidence="1" id="KW-1133">Transmembrane helix</keyword>
<sequence>MTSNHPGSADHSAIRPAAGLVLAGVVLSVAAGLLHPDQQPANDHPAVFAEYAASTDWTAVHLGQFVGMAVFIAGLAALYPALGLRPGGLRWLGRFGLVAAGAALALYGVLQAVDGVALKQAVDAWAAAPAAQKPLRFTAAETVRWLEWGVRSYQSFLLGLALVLLGAAAAGGRRIPPGVGLLMGLSGVAWQAQGWIIGAQGFAPANQLPTLAGLVLTIGWSLWLLGAALQRPRPLRPRGPSAGSSGKGP</sequence>
<evidence type="ECO:0000313" key="2">
    <source>
        <dbReference type="EMBL" id="MCG2623779.1"/>
    </source>
</evidence>
<feature type="transmembrane region" description="Helical" evidence="1">
    <location>
        <begin position="153"/>
        <end position="172"/>
    </location>
</feature>
<feature type="transmembrane region" description="Helical" evidence="1">
    <location>
        <begin position="179"/>
        <end position="198"/>
    </location>
</feature>
<dbReference type="RefSeq" id="WP_237823896.1">
    <property type="nucleotide sequence ID" value="NZ_JAKLTQ010000016.1"/>
</dbReference>
<feature type="transmembrane region" description="Helical" evidence="1">
    <location>
        <begin position="210"/>
        <end position="229"/>
    </location>
</feature>
<accession>A0ABS9LAS0</accession>
<evidence type="ECO:0008006" key="4">
    <source>
        <dbReference type="Google" id="ProtNLM"/>
    </source>
</evidence>
<keyword evidence="1" id="KW-0472">Membrane</keyword>
<keyword evidence="3" id="KW-1185">Reference proteome</keyword>
<feature type="transmembrane region" description="Helical" evidence="1">
    <location>
        <begin position="59"/>
        <end position="79"/>
    </location>
</feature>
<dbReference type="Proteomes" id="UP001165368">
    <property type="component" value="Unassembled WGS sequence"/>
</dbReference>
<proteinExistence type="predicted"/>
<keyword evidence="1" id="KW-0812">Transmembrane</keyword>
<feature type="transmembrane region" description="Helical" evidence="1">
    <location>
        <begin position="12"/>
        <end position="34"/>
    </location>
</feature>
<dbReference type="EMBL" id="JAKLTQ010000016">
    <property type="protein sequence ID" value="MCG2623779.1"/>
    <property type="molecule type" value="Genomic_DNA"/>
</dbReference>
<protein>
    <recommendedName>
        <fullName evidence="4">DUF4386 domain-containing protein</fullName>
    </recommendedName>
</protein>
<gene>
    <name evidence="2" type="ORF">LVY72_17940</name>
</gene>